<protein>
    <submittedName>
        <fullName evidence="2">Uncharacterized protein</fullName>
    </submittedName>
</protein>
<feature type="region of interest" description="Disordered" evidence="1">
    <location>
        <begin position="21"/>
        <end position="132"/>
    </location>
</feature>
<accession>A0AAW1NYW3</accession>
<name>A0AAW1NYW3_9CHLO</name>
<evidence type="ECO:0000256" key="1">
    <source>
        <dbReference type="SAM" id="MobiDB-lite"/>
    </source>
</evidence>
<organism evidence="2 3">
    <name type="scientific">Symbiochloris irregularis</name>
    <dbReference type="NCBI Taxonomy" id="706552"/>
    <lineage>
        <taxon>Eukaryota</taxon>
        <taxon>Viridiplantae</taxon>
        <taxon>Chlorophyta</taxon>
        <taxon>core chlorophytes</taxon>
        <taxon>Trebouxiophyceae</taxon>
        <taxon>Trebouxiales</taxon>
        <taxon>Trebouxiaceae</taxon>
        <taxon>Symbiochloris</taxon>
    </lineage>
</organism>
<gene>
    <name evidence="2" type="ORF">WJX73_008187</name>
</gene>
<keyword evidence="3" id="KW-1185">Reference proteome</keyword>
<proteinExistence type="predicted"/>
<evidence type="ECO:0000313" key="3">
    <source>
        <dbReference type="Proteomes" id="UP001465755"/>
    </source>
</evidence>
<dbReference type="Proteomes" id="UP001465755">
    <property type="component" value="Unassembled WGS sequence"/>
</dbReference>
<dbReference type="EMBL" id="JALJOQ010000086">
    <property type="protein sequence ID" value="KAK9799840.1"/>
    <property type="molecule type" value="Genomic_DNA"/>
</dbReference>
<evidence type="ECO:0000313" key="2">
    <source>
        <dbReference type="EMBL" id="KAK9799840.1"/>
    </source>
</evidence>
<sequence>MLTRSRSSIGSPDAVITAARVERVTGGEDEPVQDEQKRAVLRQLLLSRSKRPRSKQAEEEQEGSGTLRKSSRLGSLKASPAEHSGGSLPPTPQSAKHAKTSKSGKKDPCTKNVQDSPSKGPLQPASLTGALPGVDKLHCAGVQTQMTSRPQMLAQQSLPPVYLP</sequence>
<dbReference type="AlphaFoldDB" id="A0AAW1NYW3"/>
<comment type="caution">
    <text evidence="2">The sequence shown here is derived from an EMBL/GenBank/DDBJ whole genome shotgun (WGS) entry which is preliminary data.</text>
</comment>
<reference evidence="2 3" key="1">
    <citation type="journal article" date="2024" name="Nat. Commun.">
        <title>Phylogenomics reveals the evolutionary origins of lichenization in chlorophyte algae.</title>
        <authorList>
            <person name="Puginier C."/>
            <person name="Libourel C."/>
            <person name="Otte J."/>
            <person name="Skaloud P."/>
            <person name="Haon M."/>
            <person name="Grisel S."/>
            <person name="Petersen M."/>
            <person name="Berrin J.G."/>
            <person name="Delaux P.M."/>
            <person name="Dal Grande F."/>
            <person name="Keller J."/>
        </authorList>
    </citation>
    <scope>NUCLEOTIDE SEQUENCE [LARGE SCALE GENOMIC DNA]</scope>
    <source>
        <strain evidence="2 3">SAG 2036</strain>
    </source>
</reference>